<organism evidence="6 7">
    <name type="scientific">Zosterops borbonicus</name>
    <dbReference type="NCBI Taxonomy" id="364589"/>
    <lineage>
        <taxon>Eukaryota</taxon>
        <taxon>Metazoa</taxon>
        <taxon>Chordata</taxon>
        <taxon>Craniata</taxon>
        <taxon>Vertebrata</taxon>
        <taxon>Euteleostomi</taxon>
        <taxon>Archelosauria</taxon>
        <taxon>Archosauria</taxon>
        <taxon>Dinosauria</taxon>
        <taxon>Saurischia</taxon>
        <taxon>Theropoda</taxon>
        <taxon>Coelurosauria</taxon>
        <taxon>Aves</taxon>
        <taxon>Neognathae</taxon>
        <taxon>Neoaves</taxon>
        <taxon>Telluraves</taxon>
        <taxon>Australaves</taxon>
        <taxon>Passeriformes</taxon>
        <taxon>Sylvioidea</taxon>
        <taxon>Zosteropidae</taxon>
        <taxon>Zosterops</taxon>
    </lineage>
</organism>
<sequence>MDEWKFIPRYYTKLVRSLLQCDERTVSAIKESLMEKLGPNTASLFHLLQSDHCSQGHPRAEFQRRRIPEPQKLKLLLRNLRGEGSAPAHAKRGSAERASSA</sequence>
<dbReference type="PANTHER" id="PTHR11245">
    <property type="entry name" value="STANNIOCALCIN"/>
    <property type="match status" value="1"/>
</dbReference>
<dbReference type="GO" id="GO:0005179">
    <property type="term" value="F:hormone activity"/>
    <property type="evidence" value="ECO:0007669"/>
    <property type="project" value="UniProtKB-KW"/>
</dbReference>
<protein>
    <submittedName>
        <fullName evidence="6">Uncharacterized protein</fullName>
    </submittedName>
</protein>
<dbReference type="OrthoDB" id="10025265at2759"/>
<dbReference type="Proteomes" id="UP000796761">
    <property type="component" value="Unassembled WGS sequence"/>
</dbReference>
<feature type="region of interest" description="Disordered" evidence="5">
    <location>
        <begin position="79"/>
        <end position="101"/>
    </location>
</feature>
<dbReference type="GO" id="GO:0006874">
    <property type="term" value="P:intracellular calcium ion homeostasis"/>
    <property type="evidence" value="ECO:0007669"/>
    <property type="project" value="TreeGrafter"/>
</dbReference>
<keyword evidence="4" id="KW-1015">Disulfide bond</keyword>
<proteinExistence type="inferred from homology"/>
<name>A0A8K1D9V3_9PASS</name>
<evidence type="ECO:0000256" key="3">
    <source>
        <dbReference type="ARBA" id="ARBA00022702"/>
    </source>
</evidence>
<keyword evidence="7" id="KW-1185">Reference proteome</keyword>
<dbReference type="PANTHER" id="PTHR11245:SF1">
    <property type="entry name" value="STANNIOCALCIN-1"/>
    <property type="match status" value="1"/>
</dbReference>
<comment type="similarity">
    <text evidence="1">Belongs to the stanniocalcin family.</text>
</comment>
<evidence type="ECO:0000256" key="2">
    <source>
        <dbReference type="ARBA" id="ARBA00011748"/>
    </source>
</evidence>
<evidence type="ECO:0000313" key="7">
    <source>
        <dbReference type="Proteomes" id="UP000796761"/>
    </source>
</evidence>
<evidence type="ECO:0000256" key="4">
    <source>
        <dbReference type="ARBA" id="ARBA00023157"/>
    </source>
</evidence>
<evidence type="ECO:0000256" key="5">
    <source>
        <dbReference type="SAM" id="MobiDB-lite"/>
    </source>
</evidence>
<gene>
    <name evidence="6" type="ORF">HGM15179_019838</name>
</gene>
<dbReference type="EMBL" id="SWJQ01001860">
    <property type="protein sequence ID" value="TRZ07271.1"/>
    <property type="molecule type" value="Genomic_DNA"/>
</dbReference>
<comment type="caution">
    <text evidence="6">The sequence shown here is derived from an EMBL/GenBank/DDBJ whole genome shotgun (WGS) entry which is preliminary data.</text>
</comment>
<dbReference type="Pfam" id="PF03298">
    <property type="entry name" value="Stanniocalcin"/>
    <property type="match status" value="1"/>
</dbReference>
<dbReference type="InterPro" id="IPR004978">
    <property type="entry name" value="Stanniocalcin"/>
</dbReference>
<evidence type="ECO:0000313" key="6">
    <source>
        <dbReference type="EMBL" id="TRZ07271.1"/>
    </source>
</evidence>
<dbReference type="AlphaFoldDB" id="A0A8K1D9V3"/>
<reference evidence="6" key="1">
    <citation type="submission" date="2019-04" db="EMBL/GenBank/DDBJ databases">
        <title>Genome assembly of Zosterops borbonicus 15179.</title>
        <authorList>
            <person name="Leroy T."/>
            <person name="Anselmetti Y."/>
            <person name="Tilak M.-K."/>
            <person name="Nabholz B."/>
        </authorList>
    </citation>
    <scope>NUCLEOTIDE SEQUENCE</scope>
    <source>
        <strain evidence="6">HGM_15179</strain>
        <tissue evidence="6">Muscle</tissue>
    </source>
</reference>
<comment type="subunit">
    <text evidence="2">Homodimer; disulfide-linked.</text>
</comment>
<keyword evidence="3" id="KW-0372">Hormone</keyword>
<dbReference type="GO" id="GO:0005615">
    <property type="term" value="C:extracellular space"/>
    <property type="evidence" value="ECO:0007669"/>
    <property type="project" value="TreeGrafter"/>
</dbReference>
<accession>A0A8K1D9V3</accession>
<evidence type="ECO:0000256" key="1">
    <source>
        <dbReference type="ARBA" id="ARBA00008693"/>
    </source>
</evidence>